<dbReference type="SUPFAM" id="SSF53383">
    <property type="entry name" value="PLP-dependent transferases"/>
    <property type="match status" value="1"/>
</dbReference>
<organism evidence="2">
    <name type="scientific">marine metagenome</name>
    <dbReference type="NCBI Taxonomy" id="408172"/>
    <lineage>
        <taxon>unclassified sequences</taxon>
        <taxon>metagenomes</taxon>
        <taxon>ecological metagenomes</taxon>
    </lineage>
</organism>
<dbReference type="EMBL" id="UINC01092831">
    <property type="protein sequence ID" value="SVC46755.1"/>
    <property type="molecule type" value="Genomic_DNA"/>
</dbReference>
<sequence>MTLALRALAIGVGDEVITASHTALATISAVISTGATPVLVDIDPIHFTIAPECIQNAITPKTKVVIPVHLYGQPAEMDEIMKISEEAGLWVVEDCAQSVGAIYKGKKTGSIGN</sequence>
<name>A0A382MFA5_9ZZZZ</name>
<dbReference type="AlphaFoldDB" id="A0A382MFA5"/>
<dbReference type="GO" id="GO:0030170">
    <property type="term" value="F:pyridoxal phosphate binding"/>
    <property type="evidence" value="ECO:0007669"/>
    <property type="project" value="TreeGrafter"/>
</dbReference>
<evidence type="ECO:0000256" key="1">
    <source>
        <dbReference type="ARBA" id="ARBA00022898"/>
    </source>
</evidence>
<dbReference type="PANTHER" id="PTHR30244">
    <property type="entry name" value="TRANSAMINASE"/>
    <property type="match status" value="1"/>
</dbReference>
<evidence type="ECO:0000313" key="2">
    <source>
        <dbReference type="EMBL" id="SVC46755.1"/>
    </source>
</evidence>
<reference evidence="2" key="1">
    <citation type="submission" date="2018-05" db="EMBL/GenBank/DDBJ databases">
        <authorList>
            <person name="Lanie J.A."/>
            <person name="Ng W.-L."/>
            <person name="Kazmierczak K.M."/>
            <person name="Andrzejewski T.M."/>
            <person name="Davidsen T.M."/>
            <person name="Wayne K.J."/>
            <person name="Tettelin H."/>
            <person name="Glass J.I."/>
            <person name="Rusch D."/>
            <person name="Podicherti R."/>
            <person name="Tsui H.-C.T."/>
            <person name="Winkler M.E."/>
        </authorList>
    </citation>
    <scope>NUCLEOTIDE SEQUENCE</scope>
</reference>
<proteinExistence type="predicted"/>
<dbReference type="GO" id="GO:0000271">
    <property type="term" value="P:polysaccharide biosynthetic process"/>
    <property type="evidence" value="ECO:0007669"/>
    <property type="project" value="TreeGrafter"/>
</dbReference>
<dbReference type="InterPro" id="IPR015424">
    <property type="entry name" value="PyrdxlP-dep_Trfase"/>
</dbReference>
<dbReference type="GO" id="GO:0008483">
    <property type="term" value="F:transaminase activity"/>
    <property type="evidence" value="ECO:0007669"/>
    <property type="project" value="TreeGrafter"/>
</dbReference>
<keyword evidence="1" id="KW-0663">Pyridoxal phosphate</keyword>
<dbReference type="Pfam" id="PF01041">
    <property type="entry name" value="DegT_DnrJ_EryC1"/>
    <property type="match status" value="1"/>
</dbReference>
<accession>A0A382MFA5</accession>
<dbReference type="PANTHER" id="PTHR30244:SF36">
    <property type="entry name" value="3-OXO-GLUCOSE-6-PHOSPHATE:GLUTAMATE AMINOTRANSFERASE"/>
    <property type="match status" value="1"/>
</dbReference>
<protein>
    <submittedName>
        <fullName evidence="2">Uncharacterized protein</fullName>
    </submittedName>
</protein>
<dbReference type="InterPro" id="IPR000653">
    <property type="entry name" value="DegT/StrS_aminotransferase"/>
</dbReference>
<feature type="non-terminal residue" evidence="2">
    <location>
        <position position="113"/>
    </location>
</feature>
<dbReference type="InterPro" id="IPR015421">
    <property type="entry name" value="PyrdxlP-dep_Trfase_major"/>
</dbReference>
<gene>
    <name evidence="2" type="ORF">METZ01_LOCUS299609</name>
</gene>
<dbReference type="Gene3D" id="3.40.640.10">
    <property type="entry name" value="Type I PLP-dependent aspartate aminotransferase-like (Major domain)"/>
    <property type="match status" value="1"/>
</dbReference>